<dbReference type="InterPro" id="IPR002172">
    <property type="entry name" value="LDrepeatLR_classA_rpt"/>
</dbReference>
<evidence type="ECO:0000313" key="11">
    <source>
        <dbReference type="Proteomes" id="UP000007755"/>
    </source>
</evidence>
<dbReference type="InParanoid" id="F4WX61"/>
<dbReference type="FunFam" id="4.10.400.10:FF:000011">
    <property type="entry name" value="Low-density lipoprotein receptor-related protein 1"/>
    <property type="match status" value="1"/>
</dbReference>
<comment type="caution">
    <text evidence="8">Lacks conserved residue(s) required for the propagation of feature annotation.</text>
</comment>
<dbReference type="InterPro" id="IPR036055">
    <property type="entry name" value="LDL_receptor-like_sf"/>
</dbReference>
<dbReference type="SMART" id="SM00192">
    <property type="entry name" value="LDLa"/>
    <property type="match status" value="1"/>
</dbReference>
<evidence type="ECO:0000256" key="9">
    <source>
        <dbReference type="SAM" id="SignalP"/>
    </source>
</evidence>
<evidence type="ECO:0000256" key="6">
    <source>
        <dbReference type="ARBA" id="ARBA00023136"/>
    </source>
</evidence>
<keyword evidence="3" id="KW-0812">Transmembrane</keyword>
<dbReference type="GO" id="GO:0005886">
    <property type="term" value="C:plasma membrane"/>
    <property type="evidence" value="ECO:0007669"/>
    <property type="project" value="TreeGrafter"/>
</dbReference>
<sequence length="96" mass="10709">MGRESRGVLLLVALAVLAAADAFSTDSKVACPLRQFRCANGRCIPISWVCDKSDDCTDNSDESPEECKSKSRAELYEIRQINIHNSDDARDLYRRA</sequence>
<name>F4WX61_ACREC</name>
<gene>
    <name evidence="10" type="ORF">G5I_10552</name>
</gene>
<dbReference type="GO" id="GO:0012505">
    <property type="term" value="C:endomembrane system"/>
    <property type="evidence" value="ECO:0007669"/>
    <property type="project" value="UniProtKB-SubCell"/>
</dbReference>
<evidence type="ECO:0000313" key="10">
    <source>
        <dbReference type="EMBL" id="EGI61304.1"/>
    </source>
</evidence>
<reference evidence="10" key="1">
    <citation type="submission" date="2011-02" db="EMBL/GenBank/DDBJ databases">
        <title>The genome of the leaf-cutting ant Acromyrmex echinatior suggests key adaptations to social evolution and fungus farming.</title>
        <authorList>
            <person name="Nygaard S."/>
            <person name="Zhang G."/>
        </authorList>
    </citation>
    <scope>NUCLEOTIDE SEQUENCE</scope>
</reference>
<dbReference type="eggNOG" id="ENOG502SG3H">
    <property type="taxonomic scope" value="Eukaryota"/>
</dbReference>
<dbReference type="SUPFAM" id="SSF57424">
    <property type="entry name" value="LDL receptor-like module"/>
    <property type="match status" value="1"/>
</dbReference>
<evidence type="ECO:0000256" key="3">
    <source>
        <dbReference type="ARBA" id="ARBA00022692"/>
    </source>
</evidence>
<keyword evidence="10" id="KW-0675">Receptor</keyword>
<dbReference type="InterPro" id="IPR023415">
    <property type="entry name" value="LDLR_class-A_CS"/>
</dbReference>
<comment type="subcellular location">
    <subcellularLocation>
        <location evidence="2">Endomembrane system</location>
    </subcellularLocation>
    <subcellularLocation>
        <location evidence="1">Membrane</location>
        <topology evidence="1">Single-pass membrane protein</topology>
    </subcellularLocation>
</comment>
<dbReference type="Pfam" id="PF00057">
    <property type="entry name" value="Ldl_recept_a"/>
    <property type="match status" value="1"/>
</dbReference>
<evidence type="ECO:0000256" key="1">
    <source>
        <dbReference type="ARBA" id="ARBA00004167"/>
    </source>
</evidence>
<dbReference type="PANTHER" id="PTHR24270">
    <property type="entry name" value="LOW-DENSITY LIPOPROTEIN RECEPTOR-RELATED"/>
    <property type="match status" value="1"/>
</dbReference>
<feature type="disulfide bond" evidence="8">
    <location>
        <begin position="38"/>
        <end position="56"/>
    </location>
</feature>
<keyword evidence="5" id="KW-1133">Transmembrane helix</keyword>
<dbReference type="InterPro" id="IPR050685">
    <property type="entry name" value="LDLR"/>
</dbReference>
<dbReference type="PROSITE" id="PS50068">
    <property type="entry name" value="LDLRA_2"/>
    <property type="match status" value="1"/>
</dbReference>
<dbReference type="OrthoDB" id="664115at2759"/>
<feature type="chain" id="PRO_5003319007" evidence="9">
    <location>
        <begin position="23"/>
        <end position="96"/>
    </location>
</feature>
<dbReference type="EMBL" id="GL888417">
    <property type="protein sequence ID" value="EGI61304.1"/>
    <property type="molecule type" value="Genomic_DNA"/>
</dbReference>
<proteinExistence type="predicted"/>
<evidence type="ECO:0000256" key="7">
    <source>
        <dbReference type="ARBA" id="ARBA00023157"/>
    </source>
</evidence>
<accession>F4WX61</accession>
<keyword evidence="9" id="KW-0732">Signal</keyword>
<dbReference type="CDD" id="cd00112">
    <property type="entry name" value="LDLa"/>
    <property type="match status" value="1"/>
</dbReference>
<dbReference type="PROSITE" id="PS01209">
    <property type="entry name" value="LDLRA_1"/>
    <property type="match status" value="1"/>
</dbReference>
<evidence type="ECO:0000256" key="5">
    <source>
        <dbReference type="ARBA" id="ARBA00022989"/>
    </source>
</evidence>
<evidence type="ECO:0000256" key="8">
    <source>
        <dbReference type="PROSITE-ProRule" id="PRU00124"/>
    </source>
</evidence>
<dbReference type="GO" id="GO:0016192">
    <property type="term" value="P:vesicle-mediated transport"/>
    <property type="evidence" value="ECO:0007669"/>
    <property type="project" value="UniProtKB-ARBA"/>
</dbReference>
<protein>
    <submittedName>
        <fullName evidence="10">Prolow-density lipoprotein receptor-related protein 1</fullName>
    </submittedName>
</protein>
<evidence type="ECO:0000256" key="4">
    <source>
        <dbReference type="ARBA" id="ARBA00022737"/>
    </source>
</evidence>
<feature type="disulfide bond" evidence="8">
    <location>
        <begin position="31"/>
        <end position="43"/>
    </location>
</feature>
<organism evidence="11">
    <name type="scientific">Acromyrmex echinatior</name>
    <name type="common">Panamanian leafcutter ant</name>
    <name type="synonym">Acromyrmex octospinosus echinatior</name>
    <dbReference type="NCBI Taxonomy" id="103372"/>
    <lineage>
        <taxon>Eukaryota</taxon>
        <taxon>Metazoa</taxon>
        <taxon>Ecdysozoa</taxon>
        <taxon>Arthropoda</taxon>
        <taxon>Hexapoda</taxon>
        <taxon>Insecta</taxon>
        <taxon>Pterygota</taxon>
        <taxon>Neoptera</taxon>
        <taxon>Endopterygota</taxon>
        <taxon>Hymenoptera</taxon>
        <taxon>Apocrita</taxon>
        <taxon>Aculeata</taxon>
        <taxon>Formicoidea</taxon>
        <taxon>Formicidae</taxon>
        <taxon>Myrmicinae</taxon>
        <taxon>Acromyrmex</taxon>
    </lineage>
</organism>
<keyword evidence="6" id="KW-0472">Membrane</keyword>
<keyword evidence="4" id="KW-0677">Repeat</keyword>
<keyword evidence="7 8" id="KW-1015">Disulfide bond</keyword>
<keyword evidence="10" id="KW-0449">Lipoprotein</keyword>
<feature type="signal peptide" evidence="9">
    <location>
        <begin position="1"/>
        <end position="22"/>
    </location>
</feature>
<dbReference type="Gene3D" id="4.10.400.10">
    <property type="entry name" value="Low-density Lipoprotein Receptor"/>
    <property type="match status" value="1"/>
</dbReference>
<keyword evidence="11" id="KW-1185">Reference proteome</keyword>
<evidence type="ECO:0000256" key="2">
    <source>
        <dbReference type="ARBA" id="ARBA00004308"/>
    </source>
</evidence>
<dbReference type="Proteomes" id="UP000007755">
    <property type="component" value="Unassembled WGS sequence"/>
</dbReference>
<dbReference type="AlphaFoldDB" id="F4WX61"/>